<dbReference type="PANTHER" id="PTHR43398">
    <property type="entry name" value="DOLICHOL-PHOSPHATE MANNOSYLTRANSFERASE SUBUNIT 1"/>
    <property type="match status" value="1"/>
</dbReference>
<dbReference type="Proteomes" id="UP000295344">
    <property type="component" value="Unassembled WGS sequence"/>
</dbReference>
<dbReference type="InterPro" id="IPR029044">
    <property type="entry name" value="Nucleotide-diphossugar_trans"/>
</dbReference>
<gene>
    <name evidence="5" type="ORF">CLV52_0257</name>
</gene>
<protein>
    <submittedName>
        <fullName evidence="5">Dolichol-phosphate mannosyltransferase</fullName>
    </submittedName>
</protein>
<dbReference type="InterPro" id="IPR001173">
    <property type="entry name" value="Glyco_trans_2-like"/>
</dbReference>
<feature type="domain" description="Glycosyltransferase 2-like" evidence="4">
    <location>
        <begin position="2"/>
        <end position="165"/>
    </location>
</feature>
<dbReference type="InterPro" id="IPR039528">
    <property type="entry name" value="DPM1-like"/>
</dbReference>
<keyword evidence="6" id="KW-1185">Reference proteome</keyword>
<dbReference type="AlphaFoldDB" id="A0A4R7FPM6"/>
<proteinExistence type="inferred from homology"/>
<comment type="caution">
    <text evidence="5">The sequence shown here is derived from an EMBL/GenBank/DDBJ whole genome shotgun (WGS) entry which is preliminary data.</text>
</comment>
<dbReference type="Pfam" id="PF00535">
    <property type="entry name" value="Glycos_transf_2"/>
    <property type="match status" value="1"/>
</dbReference>
<accession>A0A4R7FPM6</accession>
<dbReference type="PANTHER" id="PTHR43398:SF1">
    <property type="entry name" value="DOLICHOL-PHOSPHATE MANNOSYLTRANSFERASE SUBUNIT 1"/>
    <property type="match status" value="1"/>
</dbReference>
<keyword evidence="2 5" id="KW-0328">Glycosyltransferase</keyword>
<comment type="similarity">
    <text evidence="1">Belongs to the glycosyltransferase 2 family.</text>
</comment>
<evidence type="ECO:0000259" key="4">
    <source>
        <dbReference type="Pfam" id="PF00535"/>
    </source>
</evidence>
<name>A0A4R7FPM6_9MICO</name>
<evidence type="ECO:0000256" key="1">
    <source>
        <dbReference type="ARBA" id="ARBA00006739"/>
    </source>
</evidence>
<dbReference type="GO" id="GO:0004582">
    <property type="term" value="F:dolichyl-phosphate beta-D-mannosyltransferase activity"/>
    <property type="evidence" value="ECO:0007669"/>
    <property type="project" value="InterPro"/>
</dbReference>
<dbReference type="SUPFAM" id="SSF53448">
    <property type="entry name" value="Nucleotide-diphospho-sugar transferases"/>
    <property type="match status" value="1"/>
</dbReference>
<organism evidence="5 6">
    <name type="scientific">Amnibacterium kyonggiense</name>
    <dbReference type="NCBI Taxonomy" id="595671"/>
    <lineage>
        <taxon>Bacteria</taxon>
        <taxon>Bacillati</taxon>
        <taxon>Actinomycetota</taxon>
        <taxon>Actinomycetes</taxon>
        <taxon>Micrococcales</taxon>
        <taxon>Microbacteriaceae</taxon>
        <taxon>Amnibacterium</taxon>
    </lineage>
</organism>
<evidence type="ECO:0000313" key="6">
    <source>
        <dbReference type="Proteomes" id="UP000295344"/>
    </source>
</evidence>
<dbReference type="CDD" id="cd06442">
    <property type="entry name" value="DPM1_like"/>
    <property type="match status" value="1"/>
</dbReference>
<dbReference type="Gene3D" id="3.90.550.10">
    <property type="entry name" value="Spore Coat Polysaccharide Biosynthesis Protein SpsA, Chain A"/>
    <property type="match status" value="1"/>
</dbReference>
<dbReference type="GO" id="GO:0009247">
    <property type="term" value="P:glycolipid biosynthetic process"/>
    <property type="evidence" value="ECO:0007669"/>
    <property type="project" value="TreeGrafter"/>
</dbReference>
<keyword evidence="3 5" id="KW-0808">Transferase</keyword>
<dbReference type="FunFam" id="3.90.550.10:FF:000122">
    <property type="entry name" value="Dolichol-phosphate mannosyltransferase subunit 1"/>
    <property type="match status" value="1"/>
</dbReference>
<dbReference type="EMBL" id="SOAM01000001">
    <property type="protein sequence ID" value="TDS79717.1"/>
    <property type="molecule type" value="Genomic_DNA"/>
</dbReference>
<dbReference type="GO" id="GO:0016020">
    <property type="term" value="C:membrane"/>
    <property type="evidence" value="ECO:0007669"/>
    <property type="project" value="GOC"/>
</dbReference>
<sequence>MIPTYNELENLPMAVTAVLEALPDSHVLVVDDSSPDGTGALADVMAAREARVHVLHRSVKDGLGGAYLAGFAWALDRGYAFIGEFDADGSHPAAALPLMQDVIRRTDGAALVIGSRWVIGGTVVDWPLARQLLSRGGNTYARVALALPVHDVTAGFRLYRAEALRVMDLGSVRSKGYCFQIDLTVRLLAAGGRITELPIEFRERRYGTSKMSRAVVVEAMALVTVWGIARVLGRPRRWTAARLGSPVVRPWTGSDLTRR</sequence>
<reference evidence="5 6" key="1">
    <citation type="submission" date="2019-03" db="EMBL/GenBank/DDBJ databases">
        <title>Genomic Encyclopedia of Archaeal and Bacterial Type Strains, Phase II (KMG-II): from individual species to whole genera.</title>
        <authorList>
            <person name="Goeker M."/>
        </authorList>
    </citation>
    <scope>NUCLEOTIDE SEQUENCE [LARGE SCALE GENOMIC DNA]</scope>
    <source>
        <strain evidence="5 6">DSM 24782</strain>
    </source>
</reference>
<evidence type="ECO:0000313" key="5">
    <source>
        <dbReference type="EMBL" id="TDS79717.1"/>
    </source>
</evidence>
<evidence type="ECO:0000256" key="3">
    <source>
        <dbReference type="ARBA" id="ARBA00022679"/>
    </source>
</evidence>
<evidence type="ECO:0000256" key="2">
    <source>
        <dbReference type="ARBA" id="ARBA00022676"/>
    </source>
</evidence>